<dbReference type="SUPFAM" id="SSF49899">
    <property type="entry name" value="Concanavalin A-like lectins/glucanases"/>
    <property type="match status" value="1"/>
</dbReference>
<proteinExistence type="predicted"/>
<accession>A0ABR6L981</accession>
<organism evidence="2 3">
    <name type="scientific">Aminobacter niigataensis</name>
    <dbReference type="NCBI Taxonomy" id="83265"/>
    <lineage>
        <taxon>Bacteria</taxon>
        <taxon>Pseudomonadati</taxon>
        <taxon>Pseudomonadota</taxon>
        <taxon>Alphaproteobacteria</taxon>
        <taxon>Hyphomicrobiales</taxon>
        <taxon>Phyllobacteriaceae</taxon>
        <taxon>Aminobacter</taxon>
    </lineage>
</organism>
<keyword evidence="2" id="KW-0378">Hydrolase</keyword>
<gene>
    <name evidence="2" type="ORF">GGQ99_005155</name>
</gene>
<sequence>MLNIVGYSDKHSVTPGETVTFHVSSSESESYSADIVRLIHGDTNPEGPGYKEEEIAKTSDKEYPGRPQEIHIGSYAIVPHDPHFDVSSFSMQAMVFPTTPEKGVQGIMGTWAEEDGTGYSMVVEEDGSLGLWINGENGVAKVSSGKPMLKRVWYQVAATYDAETGEINLIQIPTPTSTNAGIGMLLVHPIEESLAVVKFTKRVGAPKKGTAPFIMGALTKKTLSGRFIFGAHYKEAKEPIALPVQSHTYNGKIDRPRLAGLALGRGDIDALVRGVRACNSTLRGQVIAAWDFQANIGKAIASTKIIDTSQSGLDGFTVNMPSRGMTGYNWTGDEISFRHAPEEYGAIHFHDDDIDDARWSPDFSWTIPDDLPSGIYAARLRIGGVSSSDTEDYIPFFVRPPKGTTTADVALIVPICSYLAYSNDNLATDAVIAELLRGAVPLMQVSDLHMNQHREYGLSLYSVHSDGSGVFYSSRLRPILNMRPKYRHWLSPSLWQFNADLHLTDWMETKGFKFDIHTDADLEREGVGLLNKYKVVLTGTHPEYVSEKMIEAFANYQHSGGRFMYVGGDGFYWCTSFHPDNENIIEVRKGEAGNRAYNTDPGEYSQAFDGGFGGMWRARGRAPSKLCGLTFAAYGFDVSSYYRRMPEGNLPECSWIFDGIGEDEVIGDFGLVGGGAAGLEIDRYAADVGTPHQVYVLARSEGHGDLMQQVNEEILHYARGYWGGGDENPMVRADMIYYKTANGGASWAPGSLTWCGSLSHNDYDNNVSRITENVLRGFIEEVELP</sequence>
<dbReference type="EMBL" id="JACHOT010000013">
    <property type="protein sequence ID" value="MBB4653364.1"/>
    <property type="molecule type" value="Genomic_DNA"/>
</dbReference>
<dbReference type="InterPro" id="IPR046540">
    <property type="entry name" value="DMFA2_C"/>
</dbReference>
<dbReference type="InterPro" id="IPR013320">
    <property type="entry name" value="ConA-like_dom_sf"/>
</dbReference>
<reference evidence="2 3" key="1">
    <citation type="submission" date="2020-08" db="EMBL/GenBank/DDBJ databases">
        <title>Genomic Encyclopedia of Type Strains, Phase IV (KMG-IV): sequencing the most valuable type-strain genomes for metagenomic binning, comparative biology and taxonomic classification.</title>
        <authorList>
            <person name="Goeker M."/>
        </authorList>
    </citation>
    <scope>NUCLEOTIDE SEQUENCE [LARGE SCALE GENOMIC DNA]</scope>
    <source>
        <strain evidence="2 3">DSM 7050</strain>
    </source>
</reference>
<dbReference type="EC" id="3.5.1.56" evidence="2"/>
<protein>
    <submittedName>
        <fullName evidence="2">N,N-dimethylformamidase</fullName>
        <ecNumber evidence="2">3.5.1.56</ecNumber>
    </submittedName>
</protein>
<dbReference type="Gene3D" id="2.60.120.200">
    <property type="match status" value="1"/>
</dbReference>
<keyword evidence="3" id="KW-1185">Reference proteome</keyword>
<name>A0ABR6L981_9HYPH</name>
<feature type="domain" description="N,N-dimethylformamidase beta subunit-like C-terminal" evidence="1">
    <location>
        <begin position="323"/>
        <end position="765"/>
    </location>
</feature>
<dbReference type="Pfam" id="PF20254">
    <property type="entry name" value="DMFA2_C"/>
    <property type="match status" value="1"/>
</dbReference>
<dbReference type="Proteomes" id="UP000539538">
    <property type="component" value="Unassembled WGS sequence"/>
</dbReference>
<dbReference type="Pfam" id="PF13385">
    <property type="entry name" value="Laminin_G_3"/>
    <property type="match status" value="1"/>
</dbReference>
<evidence type="ECO:0000313" key="2">
    <source>
        <dbReference type="EMBL" id="MBB4653364.1"/>
    </source>
</evidence>
<evidence type="ECO:0000259" key="1">
    <source>
        <dbReference type="Pfam" id="PF20254"/>
    </source>
</evidence>
<evidence type="ECO:0000313" key="3">
    <source>
        <dbReference type="Proteomes" id="UP000539538"/>
    </source>
</evidence>
<dbReference type="RefSeq" id="WP_183264695.1">
    <property type="nucleotide sequence ID" value="NZ_BAAAVZ010000036.1"/>
</dbReference>
<dbReference type="GO" id="GO:0050116">
    <property type="term" value="F:N,N-dimethylformamidase activity"/>
    <property type="evidence" value="ECO:0007669"/>
    <property type="project" value="UniProtKB-EC"/>
</dbReference>
<comment type="caution">
    <text evidence="2">The sequence shown here is derived from an EMBL/GenBank/DDBJ whole genome shotgun (WGS) entry which is preliminary data.</text>
</comment>